<gene>
    <name evidence="2" type="ORF">AXG93_2964s1150</name>
</gene>
<organism evidence="2 3">
    <name type="scientific">Marchantia polymorpha subsp. ruderalis</name>
    <dbReference type="NCBI Taxonomy" id="1480154"/>
    <lineage>
        <taxon>Eukaryota</taxon>
        <taxon>Viridiplantae</taxon>
        <taxon>Streptophyta</taxon>
        <taxon>Embryophyta</taxon>
        <taxon>Marchantiophyta</taxon>
        <taxon>Marchantiopsida</taxon>
        <taxon>Marchantiidae</taxon>
        <taxon>Marchantiales</taxon>
        <taxon>Marchantiaceae</taxon>
        <taxon>Marchantia</taxon>
    </lineage>
</organism>
<sequence>MTVLSNEAERIPSAWEVVGGRAPQAAPAQSSDAAVGRAEHGRAGEGRGGEGRSEGKKRMCERTIDWSHRSEGSEQSRGPAEGMVTWAASDTWRTTIVPFSVHAVDAPVAGVGQAQSAQRLLSRSRACTERRWRPAEPLGSCSIARYDVPAFPSTGYHRQLLPEPPSPSLLCPSSMLLPKLRVIFCACEVHTNKKPKRYGKF</sequence>
<evidence type="ECO:0000256" key="1">
    <source>
        <dbReference type="SAM" id="MobiDB-lite"/>
    </source>
</evidence>
<dbReference type="EMBL" id="LVLJ01003580">
    <property type="protein sequence ID" value="OAE20838.1"/>
    <property type="molecule type" value="Genomic_DNA"/>
</dbReference>
<dbReference type="Proteomes" id="UP000077202">
    <property type="component" value="Unassembled WGS sequence"/>
</dbReference>
<feature type="region of interest" description="Disordered" evidence="1">
    <location>
        <begin position="1"/>
        <end position="59"/>
    </location>
</feature>
<reference evidence="2" key="1">
    <citation type="submission" date="2016-03" db="EMBL/GenBank/DDBJ databases">
        <title>Mechanisms controlling the formation of the plant cell surface in tip-growing cells are functionally conserved among land plants.</title>
        <authorList>
            <person name="Honkanen S."/>
            <person name="Jones V.A."/>
            <person name="Morieri G."/>
            <person name="Champion C."/>
            <person name="Hetherington A.J."/>
            <person name="Kelly S."/>
            <person name="Saint-Marcoux D."/>
            <person name="Proust H."/>
            <person name="Prescott H."/>
            <person name="Dolan L."/>
        </authorList>
    </citation>
    <scope>NUCLEOTIDE SEQUENCE [LARGE SCALE GENOMIC DNA]</scope>
    <source>
        <tissue evidence="2">Whole gametophyte</tissue>
    </source>
</reference>
<evidence type="ECO:0000313" key="3">
    <source>
        <dbReference type="Proteomes" id="UP000077202"/>
    </source>
</evidence>
<feature type="compositionally biased region" description="Low complexity" evidence="1">
    <location>
        <begin position="22"/>
        <end position="36"/>
    </location>
</feature>
<dbReference type="AlphaFoldDB" id="A0A176VIR1"/>
<accession>A0A176VIR1</accession>
<evidence type="ECO:0000313" key="2">
    <source>
        <dbReference type="EMBL" id="OAE20838.1"/>
    </source>
</evidence>
<keyword evidence="3" id="KW-1185">Reference proteome</keyword>
<protein>
    <submittedName>
        <fullName evidence="2">Uncharacterized protein</fullName>
    </submittedName>
</protein>
<comment type="caution">
    <text evidence="2">The sequence shown here is derived from an EMBL/GenBank/DDBJ whole genome shotgun (WGS) entry which is preliminary data.</text>
</comment>
<proteinExistence type="predicted"/>
<name>A0A176VIR1_MARPO</name>
<feature type="compositionally biased region" description="Basic and acidic residues" evidence="1">
    <location>
        <begin position="37"/>
        <end position="59"/>
    </location>
</feature>